<dbReference type="PROSITE" id="PS51846">
    <property type="entry name" value="CNNM"/>
    <property type="match status" value="1"/>
</dbReference>
<dbReference type="PROSITE" id="PS51371">
    <property type="entry name" value="CBS"/>
    <property type="match status" value="1"/>
</dbReference>
<gene>
    <name evidence="12" type="ORF">STAT_546</name>
</gene>
<keyword evidence="3" id="KW-0677">Repeat</keyword>
<dbReference type="CDD" id="cd04590">
    <property type="entry name" value="CBS_pair_CorC_HlyC_assoc"/>
    <property type="match status" value="1"/>
</dbReference>
<dbReference type="InterPro" id="IPR046342">
    <property type="entry name" value="CBS_dom_sf"/>
</dbReference>
<dbReference type="PANTHER" id="PTHR22777:SF17">
    <property type="entry name" value="UPF0053 PROTEIN SLL0260"/>
    <property type="match status" value="1"/>
</dbReference>
<evidence type="ECO:0000259" key="11">
    <source>
        <dbReference type="PROSITE" id="PS51846"/>
    </source>
</evidence>
<feature type="transmembrane region" description="Helical" evidence="9">
    <location>
        <begin position="108"/>
        <end position="126"/>
    </location>
</feature>
<dbReference type="GO" id="GO:0050660">
    <property type="term" value="F:flavin adenine dinucleotide binding"/>
    <property type="evidence" value="ECO:0007669"/>
    <property type="project" value="InterPro"/>
</dbReference>
<evidence type="ECO:0000256" key="8">
    <source>
        <dbReference type="PROSITE-ProRule" id="PRU01193"/>
    </source>
</evidence>
<dbReference type="InterPro" id="IPR005170">
    <property type="entry name" value="Transptr-assoc_dom"/>
</dbReference>
<sequence>MEMALISSSLFQIELEKENKKGSFHSKILSKSINNSKKFITTMLIGNTISLVIYGIYMGKLFLNLFPKDFFDNSLWIIFIETVFSATIILIIGEFIPKLIFSVYSNELLSLLIIPTYVIYKIFYPITNSIICISNVFLKILGEQENDQKKIFDKEDLICFLSENIEKNAKEKEFIEVEIFHKALNFYEKKARECMVPRKEIVSYNLVISSIDRIRNLFTESGLSKIVIYKNNIDNIIGYIHYLELLKKPKNIESIIRSVELVYVTTPVKEIMDLLIKKKRSIAIVLDEYGGTAGMITIEDILEEFIGDIKDEHDENLLLDNKLNDYEFLFSARLEIDFINAKYNLNLPKSDKYETLGGLIVTYTGDIPKHGDKIVINRNFNIEIKKVSKNKIEEVFLKKNF</sequence>
<dbReference type="SMART" id="SM01091">
    <property type="entry name" value="CorC_HlyC"/>
    <property type="match status" value="1"/>
</dbReference>
<dbReference type="InterPro" id="IPR016169">
    <property type="entry name" value="FAD-bd_PCMH_sub2"/>
</dbReference>
<dbReference type="SUPFAM" id="SSF56176">
    <property type="entry name" value="FAD-binding/transporter-associated domain-like"/>
    <property type="match status" value="1"/>
</dbReference>
<dbReference type="Pfam" id="PF00571">
    <property type="entry name" value="CBS"/>
    <property type="match status" value="1"/>
</dbReference>
<comment type="subcellular location">
    <subcellularLocation>
        <location evidence="1">Membrane</location>
        <topology evidence="1">Multi-pass membrane protein</topology>
    </subcellularLocation>
</comment>
<proteinExistence type="predicted"/>
<evidence type="ECO:0000256" key="6">
    <source>
        <dbReference type="ARBA" id="ARBA00023136"/>
    </source>
</evidence>
<dbReference type="EMBL" id="AP014608">
    <property type="protein sequence ID" value="BBA17452.1"/>
    <property type="molecule type" value="Genomic_DNA"/>
</dbReference>
<reference evidence="12 13" key="1">
    <citation type="submission" date="2014-06" db="EMBL/GenBank/DDBJ databases">
        <title>Genome sequence of the intracellular symbiont Blattabacterium cuenoti, strain STAT from the wood feeding cockroach Salganea taiwanensis taiwanensis.</title>
        <authorList>
            <person name="Kinjo Y."/>
            <person name="Ohkuma M."/>
            <person name="Tokuda G."/>
        </authorList>
    </citation>
    <scope>NUCLEOTIDE SEQUENCE [LARGE SCALE GENOMIC DNA]</scope>
    <source>
        <strain evidence="12 13">STAT</strain>
    </source>
</reference>
<dbReference type="Proteomes" id="UP000263619">
    <property type="component" value="Chromosome"/>
</dbReference>
<evidence type="ECO:0000313" key="12">
    <source>
        <dbReference type="EMBL" id="BBA17452.1"/>
    </source>
</evidence>
<keyword evidence="13" id="KW-1185">Reference proteome</keyword>
<keyword evidence="6 8" id="KW-0472">Membrane</keyword>
<evidence type="ECO:0000256" key="2">
    <source>
        <dbReference type="ARBA" id="ARBA00022692"/>
    </source>
</evidence>
<feature type="transmembrane region" description="Helical" evidence="9">
    <location>
        <begin position="75"/>
        <end position="96"/>
    </location>
</feature>
<keyword evidence="4 8" id="KW-1133">Transmembrane helix</keyword>
<evidence type="ECO:0000313" key="13">
    <source>
        <dbReference type="Proteomes" id="UP000263619"/>
    </source>
</evidence>
<evidence type="ECO:0000256" key="9">
    <source>
        <dbReference type="SAM" id="Phobius"/>
    </source>
</evidence>
<accession>A0A224AKM3</accession>
<dbReference type="InterPro" id="IPR044751">
    <property type="entry name" value="Ion_transp-like_CBS"/>
</dbReference>
<dbReference type="Gene3D" id="3.10.580.10">
    <property type="entry name" value="CBS-domain"/>
    <property type="match status" value="1"/>
</dbReference>
<dbReference type="InterPro" id="IPR002550">
    <property type="entry name" value="CNNM"/>
</dbReference>
<feature type="domain" description="CBS" evidence="10">
    <location>
        <begin position="255"/>
        <end position="315"/>
    </location>
</feature>
<dbReference type="SUPFAM" id="SSF54631">
    <property type="entry name" value="CBS-domain pair"/>
    <property type="match status" value="1"/>
</dbReference>
<evidence type="ECO:0000256" key="4">
    <source>
        <dbReference type="ARBA" id="ARBA00022989"/>
    </source>
</evidence>
<dbReference type="PANTHER" id="PTHR22777">
    <property type="entry name" value="HEMOLYSIN-RELATED"/>
    <property type="match status" value="1"/>
</dbReference>
<dbReference type="GO" id="GO:0005886">
    <property type="term" value="C:plasma membrane"/>
    <property type="evidence" value="ECO:0007669"/>
    <property type="project" value="TreeGrafter"/>
</dbReference>
<protein>
    <submittedName>
        <fullName evidence="12">Transmembrane CBS domain transporter</fullName>
    </submittedName>
</protein>
<dbReference type="Pfam" id="PF01595">
    <property type="entry name" value="CNNM"/>
    <property type="match status" value="1"/>
</dbReference>
<keyword evidence="5 7" id="KW-0129">CBS domain</keyword>
<evidence type="ECO:0000256" key="1">
    <source>
        <dbReference type="ARBA" id="ARBA00004141"/>
    </source>
</evidence>
<keyword evidence="2 8" id="KW-0812">Transmembrane</keyword>
<evidence type="ECO:0000256" key="7">
    <source>
        <dbReference type="PROSITE-ProRule" id="PRU00703"/>
    </source>
</evidence>
<evidence type="ECO:0000256" key="3">
    <source>
        <dbReference type="ARBA" id="ARBA00022737"/>
    </source>
</evidence>
<feature type="domain" description="CNNM transmembrane" evidence="11">
    <location>
        <begin position="1"/>
        <end position="169"/>
    </location>
</feature>
<name>A0A224AKM3_9FLAO</name>
<dbReference type="InterPro" id="IPR036318">
    <property type="entry name" value="FAD-bd_PCMH-like_sf"/>
</dbReference>
<dbReference type="AlphaFoldDB" id="A0A224AKM3"/>
<evidence type="ECO:0000256" key="5">
    <source>
        <dbReference type="ARBA" id="ARBA00023122"/>
    </source>
</evidence>
<feature type="transmembrane region" description="Helical" evidence="9">
    <location>
        <begin position="39"/>
        <end position="63"/>
    </location>
</feature>
<dbReference type="InterPro" id="IPR000644">
    <property type="entry name" value="CBS_dom"/>
</dbReference>
<dbReference type="Gene3D" id="3.30.465.10">
    <property type="match status" value="1"/>
</dbReference>
<evidence type="ECO:0000259" key="10">
    <source>
        <dbReference type="PROSITE" id="PS51371"/>
    </source>
</evidence>
<dbReference type="Pfam" id="PF03471">
    <property type="entry name" value="CorC_HlyC"/>
    <property type="match status" value="1"/>
</dbReference>
<organism evidence="12 13">
    <name type="scientific">Blattabacterium cuenoti STAT</name>
    <dbReference type="NCBI Taxonomy" id="1457030"/>
    <lineage>
        <taxon>Bacteria</taxon>
        <taxon>Pseudomonadati</taxon>
        <taxon>Bacteroidota</taxon>
        <taxon>Flavobacteriia</taxon>
        <taxon>Flavobacteriales</taxon>
        <taxon>Blattabacteriaceae</taxon>
        <taxon>Blattabacterium</taxon>
    </lineage>
</organism>